<feature type="transmembrane region" description="Helical" evidence="1">
    <location>
        <begin position="44"/>
        <end position="61"/>
    </location>
</feature>
<sequence>MTMQLDDLVHGLNGRATVDGVIVALFSTMGLWLDALRGPAQELAFWGTVVLVLGRLVLLALDFRDRHRRNRLAESFTGER</sequence>
<keyword evidence="1" id="KW-0812">Transmembrane</keyword>
<dbReference type="Proteomes" id="UP000283458">
    <property type="component" value="Unassembled WGS sequence"/>
</dbReference>
<accession>A0A418W0A4</accession>
<dbReference type="RefSeq" id="WP_119829084.1">
    <property type="nucleotide sequence ID" value="NZ_QYUL01000001.1"/>
</dbReference>
<organism evidence="2 3">
    <name type="scientific">Azospirillum cavernae</name>
    <dbReference type="NCBI Taxonomy" id="2320860"/>
    <lineage>
        <taxon>Bacteria</taxon>
        <taxon>Pseudomonadati</taxon>
        <taxon>Pseudomonadota</taxon>
        <taxon>Alphaproteobacteria</taxon>
        <taxon>Rhodospirillales</taxon>
        <taxon>Azospirillaceae</taxon>
        <taxon>Azospirillum</taxon>
    </lineage>
</organism>
<comment type="caution">
    <text evidence="2">The sequence shown here is derived from an EMBL/GenBank/DDBJ whole genome shotgun (WGS) entry which is preliminary data.</text>
</comment>
<evidence type="ECO:0000313" key="3">
    <source>
        <dbReference type="Proteomes" id="UP000283458"/>
    </source>
</evidence>
<proteinExistence type="predicted"/>
<evidence type="ECO:0000313" key="2">
    <source>
        <dbReference type="EMBL" id="RJF83442.1"/>
    </source>
</evidence>
<reference evidence="2 3" key="1">
    <citation type="submission" date="2018-09" db="EMBL/GenBank/DDBJ databases">
        <authorList>
            <person name="Zhu H."/>
        </authorList>
    </citation>
    <scope>NUCLEOTIDE SEQUENCE [LARGE SCALE GENOMIC DNA]</scope>
    <source>
        <strain evidence="2 3">K2W22B-5</strain>
    </source>
</reference>
<keyword evidence="1" id="KW-1133">Transmembrane helix</keyword>
<feature type="transmembrane region" description="Helical" evidence="1">
    <location>
        <begin position="12"/>
        <end position="32"/>
    </location>
</feature>
<keyword evidence="1" id="KW-0472">Membrane</keyword>
<evidence type="ECO:0000256" key="1">
    <source>
        <dbReference type="SAM" id="Phobius"/>
    </source>
</evidence>
<dbReference type="AlphaFoldDB" id="A0A418W0A4"/>
<protein>
    <submittedName>
        <fullName evidence="2">Uncharacterized protein</fullName>
    </submittedName>
</protein>
<keyword evidence="3" id="KW-1185">Reference proteome</keyword>
<dbReference type="EMBL" id="QYUL01000001">
    <property type="protein sequence ID" value="RJF83442.1"/>
    <property type="molecule type" value="Genomic_DNA"/>
</dbReference>
<name>A0A418W0A4_9PROT</name>
<dbReference type="OrthoDB" id="7306669at2"/>
<gene>
    <name evidence="2" type="ORF">D3877_01865</name>
</gene>